<reference evidence="3" key="1">
    <citation type="submission" date="2022-12" db="EMBL/GenBank/DDBJ databases">
        <title>Draft genome assemblies for two species of Escallonia (Escalloniales).</title>
        <authorList>
            <person name="Chanderbali A."/>
            <person name="Dervinis C."/>
            <person name="Anghel I."/>
            <person name="Soltis D."/>
            <person name="Soltis P."/>
            <person name="Zapata F."/>
        </authorList>
    </citation>
    <scope>NUCLEOTIDE SEQUENCE</scope>
    <source>
        <strain evidence="3">UCBG64.0493</strain>
        <tissue evidence="3">Leaf</tissue>
    </source>
</reference>
<dbReference type="PANTHER" id="PTHR10688">
    <property type="entry name" value="PWWP DOMAIN-CONTAINING PROTEIN"/>
    <property type="match status" value="1"/>
</dbReference>
<protein>
    <recommendedName>
        <fullName evidence="2">PWWP domain-containing protein</fullName>
    </recommendedName>
</protein>
<dbReference type="SUPFAM" id="SSF63748">
    <property type="entry name" value="Tudor/PWWP/MBT"/>
    <property type="match status" value="1"/>
</dbReference>
<feature type="compositionally biased region" description="Basic and acidic residues" evidence="1">
    <location>
        <begin position="445"/>
        <end position="465"/>
    </location>
</feature>
<comment type="caution">
    <text evidence="3">The sequence shown here is derived from an EMBL/GenBank/DDBJ whole genome shotgun (WGS) entry which is preliminary data.</text>
</comment>
<dbReference type="CDD" id="cd05162">
    <property type="entry name" value="PWWP"/>
    <property type="match status" value="1"/>
</dbReference>
<organism evidence="3 4">
    <name type="scientific">Escallonia herrerae</name>
    <dbReference type="NCBI Taxonomy" id="1293975"/>
    <lineage>
        <taxon>Eukaryota</taxon>
        <taxon>Viridiplantae</taxon>
        <taxon>Streptophyta</taxon>
        <taxon>Embryophyta</taxon>
        <taxon>Tracheophyta</taxon>
        <taxon>Spermatophyta</taxon>
        <taxon>Magnoliopsida</taxon>
        <taxon>eudicotyledons</taxon>
        <taxon>Gunneridae</taxon>
        <taxon>Pentapetalae</taxon>
        <taxon>asterids</taxon>
        <taxon>campanulids</taxon>
        <taxon>Escalloniales</taxon>
        <taxon>Escalloniaceae</taxon>
        <taxon>Escallonia</taxon>
    </lineage>
</organism>
<dbReference type="PANTHER" id="PTHR10688:SF3">
    <property type="entry name" value="PWWP DOMAIN-CONTAINING PROTEIN 6"/>
    <property type="match status" value="1"/>
</dbReference>
<feature type="compositionally biased region" description="Basic and acidic residues" evidence="1">
    <location>
        <begin position="114"/>
        <end position="130"/>
    </location>
</feature>
<evidence type="ECO:0000256" key="1">
    <source>
        <dbReference type="SAM" id="MobiDB-lite"/>
    </source>
</evidence>
<dbReference type="Pfam" id="PF00855">
    <property type="entry name" value="PWWP"/>
    <property type="match status" value="1"/>
</dbReference>
<feature type="region of interest" description="Disordered" evidence="1">
    <location>
        <begin position="111"/>
        <end position="138"/>
    </location>
</feature>
<evidence type="ECO:0000259" key="2">
    <source>
        <dbReference type="Pfam" id="PF00855"/>
    </source>
</evidence>
<dbReference type="AlphaFoldDB" id="A0AA88VLK5"/>
<evidence type="ECO:0000313" key="4">
    <source>
        <dbReference type="Proteomes" id="UP001188597"/>
    </source>
</evidence>
<dbReference type="EMBL" id="JAVXUP010001465">
    <property type="protein sequence ID" value="KAK3011286.1"/>
    <property type="molecule type" value="Genomic_DNA"/>
</dbReference>
<feature type="region of interest" description="Disordered" evidence="1">
    <location>
        <begin position="347"/>
        <end position="477"/>
    </location>
</feature>
<feature type="region of interest" description="Disordered" evidence="1">
    <location>
        <begin position="520"/>
        <end position="539"/>
    </location>
</feature>
<feature type="compositionally biased region" description="Basic and acidic residues" evidence="1">
    <location>
        <begin position="393"/>
        <end position="407"/>
    </location>
</feature>
<dbReference type="InterPro" id="IPR052657">
    <property type="entry name" value="PDP_family_Arabidopsis"/>
</dbReference>
<feature type="region of interest" description="Disordered" evidence="1">
    <location>
        <begin position="1"/>
        <end position="46"/>
    </location>
</feature>
<dbReference type="Proteomes" id="UP001188597">
    <property type="component" value="Unassembled WGS sequence"/>
</dbReference>
<feature type="domain" description="PWWP" evidence="2">
    <location>
        <begin position="141"/>
        <end position="211"/>
    </location>
</feature>
<evidence type="ECO:0000313" key="3">
    <source>
        <dbReference type="EMBL" id="KAK3011286.1"/>
    </source>
</evidence>
<dbReference type="Gene3D" id="2.30.30.140">
    <property type="match status" value="1"/>
</dbReference>
<keyword evidence="4" id="KW-1185">Reference proteome</keyword>
<accession>A0AA88VLK5</accession>
<sequence length="698" mass="76470">MGMVGTKKTETLVGGDGGPIFPERVKSQTPEVGSGDAGAALDESGVWGSDTNHGVLNGDDSVVAKRRVVEIEVLIQTNLGNGSGSNLGVEKMEENRVQEIGENSGSSVLACEASGKENEEKSEFKDEKGSLAENGGVPMSEIYDPSDASDHALKFRQKDRLLVAYFGDSSFSWCNLSQLKPFAENFEEMSRQTISKSTSETFANVVQNALEDIGRLVELEMTCSCIPKEIRIQPGIAKPNGGIKSEVVVPNGGSGKHLTARHELAELLANVRSAAKGVFSANLLERVVLRSWLSAFYRAKGRYGLPVYREPAYIEGLEDKKRGMEIDTNDFSEPVEVPIEDDWLSSPAELGSSQFDQPLLSMVSGKKKRRRSEEAESQGDIVSTAERKRGKKKQPEVSDTFKTRENTVSRVDNARVGAEEATGSSLSREQKRRRVSFSPQTVDTNVKKFKERSSTELGSRYDDSGKSSPQTSDQDVDSIEVDANEVLSELRSAALNPLHFREKRRLDMISAFNSEFSSSNFSKRSNYHNGRAGRKRKSLNSEAGQLGKHLNQIAEESINCKTQPTAVASNGQAKSDMPKVKQGAVMRKRLLLLCQRRALSELQMLVIGSDIPLIVSVAQELQQKTSSSLRKTPEKLGTYQPSDVEASGLRYVRQELENMTSMLENSVGGISPRTMDNLEGQMKDLLEEVSAMVGTTSS</sequence>
<gene>
    <name evidence="3" type="ORF">RJ639_012031</name>
</gene>
<proteinExistence type="predicted"/>
<dbReference type="InterPro" id="IPR000313">
    <property type="entry name" value="PWWP_dom"/>
</dbReference>
<name>A0AA88VLK5_9ASTE</name>